<dbReference type="OrthoDB" id="278639at2"/>
<evidence type="ECO:0000313" key="4">
    <source>
        <dbReference type="EMBL" id="TQV86094.1"/>
    </source>
</evidence>
<dbReference type="SUPFAM" id="SSF52091">
    <property type="entry name" value="SpoIIaa-like"/>
    <property type="match status" value="1"/>
</dbReference>
<dbReference type="NCBIfam" id="TIGR00377">
    <property type="entry name" value="ant_ant_sig"/>
    <property type="match status" value="1"/>
</dbReference>
<dbReference type="AlphaFoldDB" id="A0A545U9E5"/>
<organism evidence="4 5">
    <name type="scientific">Exilibacterium tricleocarpae</name>
    <dbReference type="NCBI Taxonomy" id="2591008"/>
    <lineage>
        <taxon>Bacteria</taxon>
        <taxon>Pseudomonadati</taxon>
        <taxon>Pseudomonadota</taxon>
        <taxon>Gammaproteobacteria</taxon>
        <taxon>Cellvibrionales</taxon>
        <taxon>Cellvibrionaceae</taxon>
        <taxon>Exilibacterium</taxon>
    </lineage>
</organism>
<accession>A0A545U9E5</accession>
<dbReference type="EMBL" id="VHSG01000002">
    <property type="protein sequence ID" value="TQV86094.1"/>
    <property type="molecule type" value="Genomic_DNA"/>
</dbReference>
<dbReference type="PANTHER" id="PTHR33495">
    <property type="entry name" value="ANTI-SIGMA FACTOR ANTAGONIST TM_1081-RELATED-RELATED"/>
    <property type="match status" value="1"/>
</dbReference>
<feature type="domain" description="STAS" evidence="3">
    <location>
        <begin position="12"/>
        <end position="106"/>
    </location>
</feature>
<dbReference type="GO" id="GO:0043856">
    <property type="term" value="F:anti-sigma factor antagonist activity"/>
    <property type="evidence" value="ECO:0007669"/>
    <property type="project" value="InterPro"/>
</dbReference>
<gene>
    <name evidence="4" type="ORF">FKG94_00605</name>
</gene>
<dbReference type="Gene3D" id="3.30.750.24">
    <property type="entry name" value="STAS domain"/>
    <property type="match status" value="1"/>
</dbReference>
<sequence length="106" mass="11696">MYETSEHLHYRVLHLQGEVDLNNSPKLRDEVLSILEQGQSLLVDFTSLTYIDSSGIATLVEGLNVSKGKDLQFAIIGASGSPLQVLQLTRLDQVFPLAATLDDVRE</sequence>
<evidence type="ECO:0000259" key="3">
    <source>
        <dbReference type="PROSITE" id="PS50801"/>
    </source>
</evidence>
<dbReference type="CDD" id="cd07043">
    <property type="entry name" value="STAS_anti-anti-sigma_factors"/>
    <property type="match status" value="1"/>
</dbReference>
<evidence type="ECO:0000313" key="5">
    <source>
        <dbReference type="Proteomes" id="UP000319732"/>
    </source>
</evidence>
<dbReference type="InterPro" id="IPR002645">
    <property type="entry name" value="STAS_dom"/>
</dbReference>
<dbReference type="InterPro" id="IPR003658">
    <property type="entry name" value="Anti-sigma_ant"/>
</dbReference>
<evidence type="ECO:0000256" key="1">
    <source>
        <dbReference type="ARBA" id="ARBA00009013"/>
    </source>
</evidence>
<keyword evidence="5" id="KW-1185">Reference proteome</keyword>
<evidence type="ECO:0000256" key="2">
    <source>
        <dbReference type="RuleBase" id="RU003749"/>
    </source>
</evidence>
<name>A0A545U9E5_9GAMM</name>
<dbReference type="InterPro" id="IPR036513">
    <property type="entry name" value="STAS_dom_sf"/>
</dbReference>
<protein>
    <recommendedName>
        <fullName evidence="2">Anti-sigma factor antagonist</fullName>
    </recommendedName>
</protein>
<comment type="caution">
    <text evidence="4">The sequence shown here is derived from an EMBL/GenBank/DDBJ whole genome shotgun (WGS) entry which is preliminary data.</text>
</comment>
<dbReference type="PROSITE" id="PS50801">
    <property type="entry name" value="STAS"/>
    <property type="match status" value="1"/>
</dbReference>
<reference evidence="4 5" key="1">
    <citation type="submission" date="2019-06" db="EMBL/GenBank/DDBJ databases">
        <title>Whole genome sequence for Cellvibrionaceae sp. R142.</title>
        <authorList>
            <person name="Wang G."/>
        </authorList>
    </citation>
    <scope>NUCLEOTIDE SEQUENCE [LARGE SCALE GENOMIC DNA]</scope>
    <source>
        <strain evidence="4 5">R142</strain>
    </source>
</reference>
<comment type="similarity">
    <text evidence="1 2">Belongs to the anti-sigma-factor antagonist family.</text>
</comment>
<dbReference type="RefSeq" id="WP_142902246.1">
    <property type="nucleotide sequence ID" value="NZ_ML660087.1"/>
</dbReference>
<proteinExistence type="inferred from homology"/>
<dbReference type="Pfam" id="PF01740">
    <property type="entry name" value="STAS"/>
    <property type="match status" value="1"/>
</dbReference>
<dbReference type="PANTHER" id="PTHR33495:SF2">
    <property type="entry name" value="ANTI-SIGMA FACTOR ANTAGONIST TM_1081-RELATED"/>
    <property type="match status" value="1"/>
</dbReference>
<dbReference type="Proteomes" id="UP000319732">
    <property type="component" value="Unassembled WGS sequence"/>
</dbReference>